<organism evidence="2 3">
    <name type="scientific">Natronoarchaeum mannanilyticum</name>
    <dbReference type="NCBI Taxonomy" id="926360"/>
    <lineage>
        <taxon>Archaea</taxon>
        <taxon>Methanobacteriati</taxon>
        <taxon>Methanobacteriota</taxon>
        <taxon>Stenosarchaea group</taxon>
        <taxon>Halobacteria</taxon>
        <taxon>Halobacteriales</taxon>
        <taxon>Natronoarchaeaceae</taxon>
    </lineage>
</organism>
<dbReference type="AlphaFoldDB" id="A0AAV3TCC2"/>
<dbReference type="EMBL" id="BAAADV010000006">
    <property type="protein sequence ID" value="GAA0676602.1"/>
    <property type="molecule type" value="Genomic_DNA"/>
</dbReference>
<reference evidence="2 3" key="1">
    <citation type="journal article" date="2019" name="Int. J. Syst. Evol. Microbiol.">
        <title>The Global Catalogue of Microorganisms (GCM) 10K type strain sequencing project: providing services to taxonomists for standard genome sequencing and annotation.</title>
        <authorList>
            <consortium name="The Broad Institute Genomics Platform"/>
            <consortium name="The Broad Institute Genome Sequencing Center for Infectious Disease"/>
            <person name="Wu L."/>
            <person name="Ma J."/>
        </authorList>
    </citation>
    <scope>NUCLEOTIDE SEQUENCE [LARGE SCALE GENOMIC DNA]</scope>
    <source>
        <strain evidence="2 3">JCM 16328</strain>
    </source>
</reference>
<feature type="domain" description="Halobacterial output" evidence="1">
    <location>
        <begin position="44"/>
        <end position="116"/>
    </location>
</feature>
<evidence type="ECO:0000313" key="3">
    <source>
        <dbReference type="Proteomes" id="UP001500420"/>
    </source>
</evidence>
<evidence type="ECO:0000259" key="1">
    <source>
        <dbReference type="Pfam" id="PF18545"/>
    </source>
</evidence>
<evidence type="ECO:0000313" key="2">
    <source>
        <dbReference type="EMBL" id="GAA0676602.1"/>
    </source>
</evidence>
<dbReference type="Proteomes" id="UP001500420">
    <property type="component" value="Unassembled WGS sequence"/>
</dbReference>
<dbReference type="InterPro" id="IPR040624">
    <property type="entry name" value="HalOD1"/>
</dbReference>
<sequence>MYYHRTGSVTDQYWRDPVPMRNTDYHDGRDERRSDAHRFEWSDDAALSITVIEAVASVSGRDPIDIEPLNRYVDPDALDEIFDRGDAATSARGRISFPLEEYLVVVYSDGDILVYPPE</sequence>
<dbReference type="Pfam" id="PF18545">
    <property type="entry name" value="HalOD1"/>
    <property type="match status" value="1"/>
</dbReference>
<proteinExistence type="predicted"/>
<comment type="caution">
    <text evidence="2">The sequence shown here is derived from an EMBL/GenBank/DDBJ whole genome shotgun (WGS) entry which is preliminary data.</text>
</comment>
<keyword evidence="3" id="KW-1185">Reference proteome</keyword>
<accession>A0AAV3TCC2</accession>
<gene>
    <name evidence="2" type="ORF">GCM10009020_25530</name>
</gene>
<dbReference type="RefSeq" id="WP_343774425.1">
    <property type="nucleotide sequence ID" value="NZ_BAAADV010000006.1"/>
</dbReference>
<protein>
    <recommendedName>
        <fullName evidence="1">Halobacterial output domain-containing protein</fullName>
    </recommendedName>
</protein>
<name>A0AAV3TCC2_9EURY</name>